<keyword evidence="5" id="KW-1185">Reference proteome</keyword>
<accession>A0A444XYH1</accession>
<proteinExistence type="predicted"/>
<feature type="compositionally biased region" description="Low complexity" evidence="2">
    <location>
        <begin position="69"/>
        <end position="82"/>
    </location>
</feature>
<feature type="compositionally biased region" description="Polar residues" evidence="2">
    <location>
        <begin position="102"/>
        <end position="112"/>
    </location>
</feature>
<dbReference type="PANTHER" id="PTHR33349">
    <property type="entry name" value="EMB|CAB62594.1"/>
    <property type="match status" value="1"/>
</dbReference>
<feature type="compositionally biased region" description="Basic and acidic residues" evidence="2">
    <location>
        <begin position="250"/>
        <end position="310"/>
    </location>
</feature>
<dbReference type="PANTHER" id="PTHR33349:SF20">
    <property type="entry name" value="CHROMO DOMAIN CEC-LIKE PROTEIN"/>
    <property type="match status" value="1"/>
</dbReference>
<reference evidence="4 5" key="1">
    <citation type="submission" date="2019-01" db="EMBL/GenBank/DDBJ databases">
        <title>Sequencing of cultivated peanut Arachis hypogaea provides insights into genome evolution and oil improvement.</title>
        <authorList>
            <person name="Chen X."/>
        </authorList>
    </citation>
    <scope>NUCLEOTIDE SEQUENCE [LARGE SCALE GENOMIC DNA]</scope>
    <source>
        <strain evidence="5">cv. Fuhuasheng</strain>
        <tissue evidence="4">Leaves</tissue>
    </source>
</reference>
<gene>
    <name evidence="4" type="ORF">Ahy_B08g089651</name>
</gene>
<feature type="coiled-coil region" evidence="1">
    <location>
        <begin position="205"/>
        <end position="236"/>
    </location>
</feature>
<dbReference type="GO" id="GO:0005516">
    <property type="term" value="F:calmodulin binding"/>
    <property type="evidence" value="ECO:0007669"/>
    <property type="project" value="InterPro"/>
</dbReference>
<feature type="region of interest" description="Disordered" evidence="2">
    <location>
        <begin position="249"/>
        <end position="376"/>
    </location>
</feature>
<evidence type="ECO:0000313" key="4">
    <source>
        <dbReference type="EMBL" id="RYQ94715.1"/>
    </source>
</evidence>
<feature type="compositionally biased region" description="Low complexity" evidence="2">
    <location>
        <begin position="17"/>
        <end position="39"/>
    </location>
</feature>
<evidence type="ECO:0000256" key="2">
    <source>
        <dbReference type="SAM" id="MobiDB-lite"/>
    </source>
</evidence>
<dbReference type="EMBL" id="SDMP01000018">
    <property type="protein sequence ID" value="RYQ94715.1"/>
    <property type="molecule type" value="Genomic_DNA"/>
</dbReference>
<feature type="compositionally biased region" description="Low complexity" evidence="2">
    <location>
        <begin position="340"/>
        <end position="361"/>
    </location>
</feature>
<evidence type="ECO:0000259" key="3">
    <source>
        <dbReference type="SMART" id="SM01054"/>
    </source>
</evidence>
<dbReference type="Proteomes" id="UP000289738">
    <property type="component" value="Chromosome B08"/>
</dbReference>
<sequence length="410" mass="44920">MATKPNGGGVGKEKKTSTSSNSSQISNTTKRTPIKATTTSKEKSTTTSDKNGPNSLKSKGTQIPKLTVKPNNDPSSNNNNSKPIRRSSFDKPIPPSEAQLKKQPSPSRQQLVSPGPRDRPISVKKSIGPVKSITNITTSKSRPITSSNVKEATKTSVGGGAKSGAKKSVSSISLTNTKKVVGSTKVAKSSSSTKKDGEDIFLEKLDKVGNNEEEVKEAINEEKEEVINILDNYQENNIDNLSDIEFYDDQNDHDLVHDHDNYHDQKVEEYDDQIKEEAEEAKVDEIKEEEKQNAEEPVIKVEDNKVKELESNNNENQATQQEEEHHQLKEENKEKEKVEVSPSPLPSSSPSLSPSPSSSSSQGVMMHGKKEAQVSNGVIEETASKLLEARKNRVRALAGAFQSVIDYQSK</sequence>
<dbReference type="Pfam" id="PF07839">
    <property type="entry name" value="CaM_binding"/>
    <property type="match status" value="1"/>
</dbReference>
<dbReference type="AlphaFoldDB" id="A0A444XYH1"/>
<feature type="compositionally biased region" description="Polar residues" evidence="2">
    <location>
        <begin position="132"/>
        <end position="150"/>
    </location>
</feature>
<name>A0A444XYH1_ARAHY</name>
<keyword evidence="1" id="KW-0175">Coiled coil</keyword>
<evidence type="ECO:0000256" key="1">
    <source>
        <dbReference type="SAM" id="Coils"/>
    </source>
</evidence>
<organism evidence="4 5">
    <name type="scientific">Arachis hypogaea</name>
    <name type="common">Peanut</name>
    <dbReference type="NCBI Taxonomy" id="3818"/>
    <lineage>
        <taxon>Eukaryota</taxon>
        <taxon>Viridiplantae</taxon>
        <taxon>Streptophyta</taxon>
        <taxon>Embryophyta</taxon>
        <taxon>Tracheophyta</taxon>
        <taxon>Spermatophyta</taxon>
        <taxon>Magnoliopsida</taxon>
        <taxon>eudicotyledons</taxon>
        <taxon>Gunneridae</taxon>
        <taxon>Pentapetalae</taxon>
        <taxon>rosids</taxon>
        <taxon>fabids</taxon>
        <taxon>Fabales</taxon>
        <taxon>Fabaceae</taxon>
        <taxon>Papilionoideae</taxon>
        <taxon>50 kb inversion clade</taxon>
        <taxon>dalbergioids sensu lato</taxon>
        <taxon>Dalbergieae</taxon>
        <taxon>Pterocarpus clade</taxon>
        <taxon>Arachis</taxon>
    </lineage>
</organism>
<dbReference type="InterPro" id="IPR012417">
    <property type="entry name" value="CaM-bd_dom_pln"/>
</dbReference>
<feature type="domain" description="Calmodulin-binding" evidence="3">
    <location>
        <begin position="308"/>
        <end position="406"/>
    </location>
</feature>
<dbReference type="STRING" id="3818.A0A444XYH1"/>
<dbReference type="SMART" id="SM01054">
    <property type="entry name" value="CaM_binding"/>
    <property type="match status" value="1"/>
</dbReference>
<feature type="compositionally biased region" description="Polar residues" evidence="2">
    <location>
        <begin position="49"/>
        <end position="61"/>
    </location>
</feature>
<comment type="caution">
    <text evidence="4">The sequence shown here is derived from an EMBL/GenBank/DDBJ whole genome shotgun (WGS) entry which is preliminary data.</text>
</comment>
<feature type="compositionally biased region" description="Basic and acidic residues" evidence="2">
    <location>
        <begin position="322"/>
        <end position="339"/>
    </location>
</feature>
<feature type="compositionally biased region" description="Gly residues" evidence="2">
    <location>
        <begin position="1"/>
        <end position="10"/>
    </location>
</feature>
<protein>
    <recommendedName>
        <fullName evidence="3">Calmodulin-binding domain-containing protein</fullName>
    </recommendedName>
</protein>
<evidence type="ECO:0000313" key="5">
    <source>
        <dbReference type="Proteomes" id="UP000289738"/>
    </source>
</evidence>
<feature type="region of interest" description="Disordered" evidence="2">
    <location>
        <begin position="1"/>
        <end position="172"/>
    </location>
</feature>